<gene>
    <name evidence="2" type="ORF">BDV96DRAFT_605117</name>
</gene>
<dbReference type="OrthoDB" id="3790566at2759"/>
<sequence length="387" mass="43768">MSPLHRKVLLNEAWKVNGPVVTLATFEPPPPPRSPRLYDSLERDPEDSTQEESEVDSDFTTMHKPIKPLMPPPPRPLERSPNPTEHGPSSDETGEGDKKKEGRKDSKGDDEDFIMELEEGFHSGIGGSSASSSKSKKTVSRHGIIDWDMDVETSDNDSTSSDPKTYKELLDSDSRIWMWCGTDHGRLIRDMFDLEFRQQPLVNPVVDTNPQSINELQLRDFIRVVFISEFFRDGVHFAMYVLGKYNSVKMMGACFSGRPYDGPFFATPIILHALDELLPMRRVDNFEEILRGETKGLRFKYYYETCLHAWERLDYDAARAAALSLKYPSSPVEERTEGQNEGEGNTLLESPESPPEVAEGTEDMRDYEAEEGGDADVPMDMGDDESE</sequence>
<proteinExistence type="predicted"/>
<name>A0A6A5YP61_9PLEO</name>
<dbReference type="EMBL" id="ML977344">
    <property type="protein sequence ID" value="KAF2109029.1"/>
    <property type="molecule type" value="Genomic_DNA"/>
</dbReference>
<protein>
    <submittedName>
        <fullName evidence="2">Uncharacterized protein</fullName>
    </submittedName>
</protein>
<feature type="compositionally biased region" description="Acidic residues" evidence="1">
    <location>
        <begin position="44"/>
        <end position="57"/>
    </location>
</feature>
<evidence type="ECO:0000313" key="3">
    <source>
        <dbReference type="Proteomes" id="UP000799770"/>
    </source>
</evidence>
<feature type="region of interest" description="Disordered" evidence="1">
    <location>
        <begin position="328"/>
        <end position="387"/>
    </location>
</feature>
<dbReference type="Proteomes" id="UP000799770">
    <property type="component" value="Unassembled WGS sequence"/>
</dbReference>
<reference evidence="2" key="1">
    <citation type="journal article" date="2020" name="Stud. Mycol.">
        <title>101 Dothideomycetes genomes: a test case for predicting lifestyles and emergence of pathogens.</title>
        <authorList>
            <person name="Haridas S."/>
            <person name="Albert R."/>
            <person name="Binder M."/>
            <person name="Bloem J."/>
            <person name="Labutti K."/>
            <person name="Salamov A."/>
            <person name="Andreopoulos B."/>
            <person name="Baker S."/>
            <person name="Barry K."/>
            <person name="Bills G."/>
            <person name="Bluhm B."/>
            <person name="Cannon C."/>
            <person name="Castanera R."/>
            <person name="Culley D."/>
            <person name="Daum C."/>
            <person name="Ezra D."/>
            <person name="Gonzalez J."/>
            <person name="Henrissat B."/>
            <person name="Kuo A."/>
            <person name="Liang C."/>
            <person name="Lipzen A."/>
            <person name="Lutzoni F."/>
            <person name="Magnuson J."/>
            <person name="Mondo S."/>
            <person name="Nolan M."/>
            <person name="Ohm R."/>
            <person name="Pangilinan J."/>
            <person name="Park H.-J."/>
            <person name="Ramirez L."/>
            <person name="Alfaro M."/>
            <person name="Sun H."/>
            <person name="Tritt A."/>
            <person name="Yoshinaga Y."/>
            <person name="Zwiers L.-H."/>
            <person name="Turgeon B."/>
            <person name="Goodwin S."/>
            <person name="Spatafora J."/>
            <person name="Crous P."/>
            <person name="Grigoriev I."/>
        </authorList>
    </citation>
    <scope>NUCLEOTIDE SEQUENCE</scope>
    <source>
        <strain evidence="2">CBS 627.86</strain>
    </source>
</reference>
<dbReference type="AlphaFoldDB" id="A0A6A5YP61"/>
<evidence type="ECO:0000256" key="1">
    <source>
        <dbReference type="SAM" id="MobiDB-lite"/>
    </source>
</evidence>
<accession>A0A6A5YP61</accession>
<organism evidence="2 3">
    <name type="scientific">Lophiotrema nucula</name>
    <dbReference type="NCBI Taxonomy" id="690887"/>
    <lineage>
        <taxon>Eukaryota</taxon>
        <taxon>Fungi</taxon>
        <taxon>Dikarya</taxon>
        <taxon>Ascomycota</taxon>
        <taxon>Pezizomycotina</taxon>
        <taxon>Dothideomycetes</taxon>
        <taxon>Pleosporomycetidae</taxon>
        <taxon>Pleosporales</taxon>
        <taxon>Lophiotremataceae</taxon>
        <taxon>Lophiotrema</taxon>
    </lineage>
</organism>
<keyword evidence="3" id="KW-1185">Reference proteome</keyword>
<evidence type="ECO:0000313" key="2">
    <source>
        <dbReference type="EMBL" id="KAF2109029.1"/>
    </source>
</evidence>
<feature type="region of interest" description="Disordered" evidence="1">
    <location>
        <begin position="13"/>
        <end position="110"/>
    </location>
</feature>
<feature type="compositionally biased region" description="Basic and acidic residues" evidence="1">
    <location>
        <begin position="95"/>
        <end position="107"/>
    </location>
</feature>